<name>A0ABY6IZT2_9BACT</name>
<organism evidence="2 3">
    <name type="scientific">Chitinophaga horti</name>
    <dbReference type="NCBI Taxonomy" id="2920382"/>
    <lineage>
        <taxon>Bacteria</taxon>
        <taxon>Pseudomonadati</taxon>
        <taxon>Bacteroidota</taxon>
        <taxon>Chitinophagia</taxon>
        <taxon>Chitinophagales</taxon>
        <taxon>Chitinophagaceae</taxon>
        <taxon>Chitinophaga</taxon>
    </lineage>
</organism>
<keyword evidence="3" id="KW-1185">Reference proteome</keyword>
<accession>A0ABY6IZT2</accession>
<dbReference type="EMBL" id="CP107006">
    <property type="protein sequence ID" value="UYQ92686.1"/>
    <property type="molecule type" value="Genomic_DNA"/>
</dbReference>
<dbReference type="InterPro" id="IPR016181">
    <property type="entry name" value="Acyl_CoA_acyltransferase"/>
</dbReference>
<proteinExistence type="predicted"/>
<dbReference type="PROSITE" id="PS51186">
    <property type="entry name" value="GNAT"/>
    <property type="match status" value="1"/>
</dbReference>
<sequence>MEPLPSADMIVRIANAADLDFALPIVAEMEASAKARGTGISKRDPEAIKKKIRQGKAIIAFTKDGVWAGFTYLEVYDQGRFVSNSGLIVPPAFRGLGVAAQLKQRLFDLCRFLYPQAKLFGITTGSAVMKINSKLGYTPVPYDEITHDTAFWKGCKSCVNYGILESKQFKNCLCTAMLFEPPKETYHADLENHPTISEGWLVSASKELLLKNIISY</sequence>
<evidence type="ECO:0000313" key="3">
    <source>
        <dbReference type="Proteomes" id="UP001162741"/>
    </source>
</evidence>
<protein>
    <submittedName>
        <fullName evidence="2">N-acetyltransferase</fullName>
    </submittedName>
</protein>
<feature type="domain" description="N-acetyltransferase" evidence="1">
    <location>
        <begin position="9"/>
        <end position="158"/>
    </location>
</feature>
<dbReference type="Gene3D" id="3.40.630.30">
    <property type="match status" value="1"/>
</dbReference>
<dbReference type="RefSeq" id="WP_264280914.1">
    <property type="nucleotide sequence ID" value="NZ_CP107006.1"/>
</dbReference>
<evidence type="ECO:0000313" key="2">
    <source>
        <dbReference type="EMBL" id="UYQ92686.1"/>
    </source>
</evidence>
<dbReference type="Proteomes" id="UP001162741">
    <property type="component" value="Chromosome"/>
</dbReference>
<dbReference type="InterPro" id="IPR000182">
    <property type="entry name" value="GNAT_dom"/>
</dbReference>
<reference evidence="2" key="1">
    <citation type="submission" date="2022-10" db="EMBL/GenBank/DDBJ databases">
        <title>Chitinophaga sp. nov., isolated from soil.</title>
        <authorList>
            <person name="Jeon C.O."/>
        </authorList>
    </citation>
    <scope>NUCLEOTIDE SEQUENCE</scope>
    <source>
        <strain evidence="2">R8</strain>
    </source>
</reference>
<evidence type="ECO:0000259" key="1">
    <source>
        <dbReference type="PROSITE" id="PS51186"/>
    </source>
</evidence>
<dbReference type="SUPFAM" id="SSF55729">
    <property type="entry name" value="Acyl-CoA N-acyltransferases (Nat)"/>
    <property type="match status" value="1"/>
</dbReference>
<gene>
    <name evidence="2" type="ORF">MKQ68_21645</name>
</gene>